<evidence type="ECO:0000313" key="3">
    <source>
        <dbReference type="Proteomes" id="UP000824055"/>
    </source>
</evidence>
<organism evidence="2 3">
    <name type="scientific">Candidatus Prevotella avicola</name>
    <dbReference type="NCBI Taxonomy" id="2838738"/>
    <lineage>
        <taxon>Bacteria</taxon>
        <taxon>Pseudomonadati</taxon>
        <taxon>Bacteroidota</taxon>
        <taxon>Bacteroidia</taxon>
        <taxon>Bacteroidales</taxon>
        <taxon>Prevotellaceae</taxon>
        <taxon>Prevotella</taxon>
    </lineage>
</organism>
<gene>
    <name evidence="2" type="ORF">H9966_06485</name>
</gene>
<keyword evidence="1" id="KW-0812">Transmembrane</keyword>
<keyword evidence="1" id="KW-1133">Transmembrane helix</keyword>
<evidence type="ECO:0000256" key="1">
    <source>
        <dbReference type="SAM" id="Phobius"/>
    </source>
</evidence>
<name>A0A9D2FXX0_9BACT</name>
<dbReference type="AlphaFoldDB" id="A0A9D2FXX0"/>
<feature type="transmembrane region" description="Helical" evidence="1">
    <location>
        <begin position="17"/>
        <end position="35"/>
    </location>
</feature>
<evidence type="ECO:0000313" key="2">
    <source>
        <dbReference type="EMBL" id="HIZ69508.1"/>
    </source>
</evidence>
<feature type="transmembrane region" description="Helical" evidence="1">
    <location>
        <begin position="80"/>
        <end position="102"/>
    </location>
</feature>
<proteinExistence type="predicted"/>
<dbReference type="Gene3D" id="1.10.1760.20">
    <property type="match status" value="1"/>
</dbReference>
<feature type="transmembrane region" description="Helical" evidence="1">
    <location>
        <begin position="114"/>
        <end position="133"/>
    </location>
</feature>
<protein>
    <submittedName>
        <fullName evidence="2">ECF transporter S component</fullName>
    </submittedName>
</protein>
<sequence>MEIANRLCTLGYRETKTYLVASLFVIGNIVLPQLFHLVPQGGVMWLPIYFFTLVGAYKYGWQVGLLTALLSPVVNSLLFAMPYASALPAILLKSTLLALLAGYAARRYQRVSPLLVLGVVLGYQVLGTLGEWAMKGDFYLAAQDFRLGLPGMALQVVGGYLVIKHLIRK</sequence>
<dbReference type="Proteomes" id="UP000824055">
    <property type="component" value="Unassembled WGS sequence"/>
</dbReference>
<dbReference type="EMBL" id="DXBE01000048">
    <property type="protein sequence ID" value="HIZ69508.1"/>
    <property type="molecule type" value="Genomic_DNA"/>
</dbReference>
<keyword evidence="1" id="KW-0472">Membrane</keyword>
<feature type="transmembrane region" description="Helical" evidence="1">
    <location>
        <begin position="145"/>
        <end position="163"/>
    </location>
</feature>
<reference evidence="2" key="1">
    <citation type="journal article" date="2021" name="PeerJ">
        <title>Extensive microbial diversity within the chicken gut microbiome revealed by metagenomics and culture.</title>
        <authorList>
            <person name="Gilroy R."/>
            <person name="Ravi A."/>
            <person name="Getino M."/>
            <person name="Pursley I."/>
            <person name="Horton D.L."/>
            <person name="Alikhan N.F."/>
            <person name="Baker D."/>
            <person name="Gharbi K."/>
            <person name="Hall N."/>
            <person name="Watson M."/>
            <person name="Adriaenssens E.M."/>
            <person name="Foster-Nyarko E."/>
            <person name="Jarju S."/>
            <person name="Secka A."/>
            <person name="Antonio M."/>
            <person name="Oren A."/>
            <person name="Chaudhuri R.R."/>
            <person name="La Ragione R."/>
            <person name="Hildebrand F."/>
            <person name="Pallen M.J."/>
        </authorList>
    </citation>
    <scope>NUCLEOTIDE SEQUENCE</scope>
    <source>
        <strain evidence="2">ChiHecec3B27-8219</strain>
    </source>
</reference>
<reference evidence="2" key="2">
    <citation type="submission" date="2021-04" db="EMBL/GenBank/DDBJ databases">
        <authorList>
            <person name="Gilroy R."/>
        </authorList>
    </citation>
    <scope>NUCLEOTIDE SEQUENCE</scope>
    <source>
        <strain evidence="2">ChiHecec3B27-8219</strain>
    </source>
</reference>
<accession>A0A9D2FXX0</accession>
<comment type="caution">
    <text evidence="2">The sequence shown here is derived from an EMBL/GenBank/DDBJ whole genome shotgun (WGS) entry which is preliminary data.</text>
</comment>